<feature type="non-terminal residue" evidence="1">
    <location>
        <position position="1"/>
    </location>
</feature>
<organism evidence="1">
    <name type="scientific">marine sediment metagenome</name>
    <dbReference type="NCBI Taxonomy" id="412755"/>
    <lineage>
        <taxon>unclassified sequences</taxon>
        <taxon>metagenomes</taxon>
        <taxon>ecological metagenomes</taxon>
    </lineage>
</organism>
<name>X1DQG8_9ZZZZ</name>
<protein>
    <submittedName>
        <fullName evidence="1">Uncharacterized protein</fullName>
    </submittedName>
</protein>
<proteinExistence type="predicted"/>
<sequence length="59" mass="6765">APVFQISYRTRGRTKLPPEDMESLITGSEADVRKLVAKYRDKPLSRIQISSGQRRLFNS</sequence>
<reference evidence="1" key="1">
    <citation type="journal article" date="2014" name="Front. Microbiol.">
        <title>High frequency of phylogenetically diverse reductive dehalogenase-homologous genes in deep subseafloor sedimentary metagenomes.</title>
        <authorList>
            <person name="Kawai M."/>
            <person name="Futagami T."/>
            <person name="Toyoda A."/>
            <person name="Takaki Y."/>
            <person name="Nishi S."/>
            <person name="Hori S."/>
            <person name="Arai W."/>
            <person name="Tsubouchi T."/>
            <person name="Morono Y."/>
            <person name="Uchiyama I."/>
            <person name="Ito T."/>
            <person name="Fujiyama A."/>
            <person name="Inagaki F."/>
            <person name="Takami H."/>
        </authorList>
    </citation>
    <scope>NUCLEOTIDE SEQUENCE</scope>
    <source>
        <strain evidence="1">Expedition CK06-06</strain>
    </source>
</reference>
<gene>
    <name evidence="1" type="ORF">S01H4_65062</name>
</gene>
<comment type="caution">
    <text evidence="1">The sequence shown here is derived from an EMBL/GenBank/DDBJ whole genome shotgun (WGS) entry which is preliminary data.</text>
</comment>
<evidence type="ECO:0000313" key="1">
    <source>
        <dbReference type="EMBL" id="GAH22432.1"/>
    </source>
</evidence>
<accession>X1DQG8</accession>
<dbReference type="AlphaFoldDB" id="X1DQG8"/>
<dbReference type="EMBL" id="BART01039673">
    <property type="protein sequence ID" value="GAH22432.1"/>
    <property type="molecule type" value="Genomic_DNA"/>
</dbReference>